<evidence type="ECO:0000259" key="1">
    <source>
        <dbReference type="Pfam" id="PF03478"/>
    </source>
</evidence>
<dbReference type="ExpressionAtlas" id="M8D0W6">
    <property type="expression patterns" value="baseline"/>
</dbReference>
<dbReference type="Pfam" id="PF03478">
    <property type="entry name" value="Beta-prop_KIB1-4"/>
    <property type="match status" value="1"/>
</dbReference>
<dbReference type="InterPro" id="IPR005174">
    <property type="entry name" value="KIB1-4_b-propeller"/>
</dbReference>
<protein>
    <recommendedName>
        <fullName evidence="1">KIB1-4 beta-propeller domain-containing protein</fullName>
    </recommendedName>
</protein>
<sequence>MEVVCEADFQSSQWVERRSVGDDQVLFLGPRCSKSVCASQYNLKGNCIFFLDDDRCQWYWKHAPSAPSSYAIFDMSDESVRLPLPRGSCKGEEAPATWHFPRG</sequence>
<accession>M8D0W6</accession>
<name>M8D0W6_AEGTA</name>
<dbReference type="AlphaFoldDB" id="M8D0W6"/>
<evidence type="ECO:0000313" key="2">
    <source>
        <dbReference type="EnsemblPlants" id="EMT29806"/>
    </source>
</evidence>
<organism evidence="2">
    <name type="scientific">Aegilops tauschii</name>
    <name type="common">Tausch's goatgrass</name>
    <name type="synonym">Aegilops squarrosa</name>
    <dbReference type="NCBI Taxonomy" id="37682"/>
    <lineage>
        <taxon>Eukaryota</taxon>
        <taxon>Viridiplantae</taxon>
        <taxon>Streptophyta</taxon>
        <taxon>Embryophyta</taxon>
        <taxon>Tracheophyta</taxon>
        <taxon>Spermatophyta</taxon>
        <taxon>Magnoliopsida</taxon>
        <taxon>Liliopsida</taxon>
        <taxon>Poales</taxon>
        <taxon>Poaceae</taxon>
        <taxon>BOP clade</taxon>
        <taxon>Pooideae</taxon>
        <taxon>Triticodae</taxon>
        <taxon>Triticeae</taxon>
        <taxon>Triticinae</taxon>
        <taxon>Aegilops</taxon>
    </lineage>
</organism>
<feature type="domain" description="KIB1-4 beta-propeller" evidence="1">
    <location>
        <begin position="4"/>
        <end position="61"/>
    </location>
</feature>
<dbReference type="EnsemblPlants" id="EMT29806">
    <property type="protein sequence ID" value="EMT29806"/>
    <property type="gene ID" value="F775_42379"/>
</dbReference>
<dbReference type="PANTHER" id="PTHR33110:SF43">
    <property type="entry name" value="F-BOX DOMAIN-CONTAINING PROTEIN"/>
    <property type="match status" value="1"/>
</dbReference>
<proteinExistence type="predicted"/>
<reference evidence="2" key="1">
    <citation type="submission" date="2015-06" db="UniProtKB">
        <authorList>
            <consortium name="EnsemblPlants"/>
        </authorList>
    </citation>
    <scope>IDENTIFICATION</scope>
</reference>
<dbReference type="PANTHER" id="PTHR33110">
    <property type="entry name" value="F-BOX/KELCH-REPEAT PROTEIN-RELATED"/>
    <property type="match status" value="1"/>
</dbReference>